<dbReference type="Gene3D" id="3.40.50.2300">
    <property type="match status" value="2"/>
</dbReference>
<sequence>MKPTLKDVARMAGVSTATVSRILNSTDGYSPETRLRVMEAIETLGYLPLRPPPSTFEPIRPAIGLVFPKVSSMLIGRVLSGVQQEAQKRGHLVVVCHTDGTLRSTLDHLQLLVQHQVRGVIFASEILQREYHELLLQAGIPVVLLSSMSYQFDVPYVRCDDRRAACEATLHLLNLGHRDIAILAGARSDPFSSTARVEGYVDAHMQLGLPIKEHHIVYSRGFSFEDGQEGFHFLLQRETAVSALFACSDELAAGALLAAQTRGVKVPDQLSIMGFDNLLLTETTVPALTTVAQPFEDMGREAVQLLLNPTEGSRNRVLPVRIIERASVRSLP</sequence>
<keyword evidence="7" id="KW-1185">Reference proteome</keyword>
<evidence type="ECO:0000256" key="2">
    <source>
        <dbReference type="ARBA" id="ARBA00023125"/>
    </source>
</evidence>
<evidence type="ECO:0000256" key="1">
    <source>
        <dbReference type="ARBA" id="ARBA00023015"/>
    </source>
</evidence>
<dbReference type="SUPFAM" id="SSF47413">
    <property type="entry name" value="lambda repressor-like DNA-binding domains"/>
    <property type="match status" value="1"/>
</dbReference>
<feature type="domain" description="HTH cro/C1-type" evidence="5">
    <location>
        <begin position="4"/>
        <end position="47"/>
    </location>
</feature>
<dbReference type="EMBL" id="BJXB01000006">
    <property type="protein sequence ID" value="GEM46135.1"/>
    <property type="molecule type" value="Genomic_DNA"/>
</dbReference>
<dbReference type="Gene3D" id="1.10.260.40">
    <property type="entry name" value="lambda repressor-like DNA-binding domains"/>
    <property type="match status" value="1"/>
</dbReference>
<reference evidence="6 7" key="1">
    <citation type="submission" date="2019-07" db="EMBL/GenBank/DDBJ databases">
        <title>Whole genome shotgun sequence of Deinococcus cellulosilyticus NBRC 106333.</title>
        <authorList>
            <person name="Hosoyama A."/>
            <person name="Uohara A."/>
            <person name="Ohji S."/>
            <person name="Ichikawa N."/>
        </authorList>
    </citation>
    <scope>NUCLEOTIDE SEQUENCE [LARGE SCALE GENOMIC DNA]</scope>
    <source>
        <strain evidence="6 7">NBRC 106333</strain>
    </source>
</reference>
<dbReference type="Pfam" id="PF13377">
    <property type="entry name" value="Peripla_BP_3"/>
    <property type="match status" value="1"/>
</dbReference>
<keyword evidence="2" id="KW-0238">DNA-binding</keyword>
<dbReference type="CDD" id="cd01392">
    <property type="entry name" value="HTH_LacI"/>
    <property type="match status" value="1"/>
</dbReference>
<dbReference type="InterPro" id="IPR046335">
    <property type="entry name" value="LacI/GalR-like_sensor"/>
</dbReference>
<dbReference type="SUPFAM" id="SSF53822">
    <property type="entry name" value="Periplasmic binding protein-like I"/>
    <property type="match status" value="1"/>
</dbReference>
<proteinExistence type="predicted"/>
<dbReference type="AlphaFoldDB" id="A0A511MZT9"/>
<evidence type="ECO:0000313" key="7">
    <source>
        <dbReference type="Proteomes" id="UP000321306"/>
    </source>
</evidence>
<organism evidence="6 7">
    <name type="scientific">Deinococcus cellulosilyticus (strain DSM 18568 / NBRC 106333 / KACC 11606 / 5516J-15)</name>
    <dbReference type="NCBI Taxonomy" id="1223518"/>
    <lineage>
        <taxon>Bacteria</taxon>
        <taxon>Thermotogati</taxon>
        <taxon>Deinococcota</taxon>
        <taxon>Deinococci</taxon>
        <taxon>Deinococcales</taxon>
        <taxon>Deinococcaceae</taxon>
        <taxon>Deinococcus</taxon>
    </lineage>
</organism>
<dbReference type="PRINTS" id="PR00036">
    <property type="entry name" value="HTHLACI"/>
</dbReference>
<name>A0A511MZT9_DEIC1</name>
<dbReference type="PROSITE" id="PS50932">
    <property type="entry name" value="HTH_LACI_2"/>
    <property type="match status" value="1"/>
</dbReference>
<dbReference type="PANTHER" id="PTHR30146:SF109">
    <property type="entry name" value="HTH-TYPE TRANSCRIPTIONAL REGULATOR GALS"/>
    <property type="match status" value="1"/>
</dbReference>
<dbReference type="PROSITE" id="PS50943">
    <property type="entry name" value="HTH_CROC1"/>
    <property type="match status" value="1"/>
</dbReference>
<comment type="caution">
    <text evidence="6">The sequence shown here is derived from an EMBL/GenBank/DDBJ whole genome shotgun (WGS) entry which is preliminary data.</text>
</comment>
<evidence type="ECO:0000313" key="6">
    <source>
        <dbReference type="EMBL" id="GEM46135.1"/>
    </source>
</evidence>
<dbReference type="PANTHER" id="PTHR30146">
    <property type="entry name" value="LACI-RELATED TRANSCRIPTIONAL REPRESSOR"/>
    <property type="match status" value="1"/>
</dbReference>
<protein>
    <submittedName>
        <fullName evidence="6">HTH-type transcriptional regulator DegA</fullName>
    </submittedName>
</protein>
<evidence type="ECO:0000259" key="5">
    <source>
        <dbReference type="PROSITE" id="PS50943"/>
    </source>
</evidence>
<dbReference type="GO" id="GO:0003700">
    <property type="term" value="F:DNA-binding transcription factor activity"/>
    <property type="evidence" value="ECO:0007669"/>
    <property type="project" value="TreeGrafter"/>
</dbReference>
<dbReference type="SMART" id="SM00354">
    <property type="entry name" value="HTH_LACI"/>
    <property type="match status" value="1"/>
</dbReference>
<dbReference type="PROSITE" id="PS00356">
    <property type="entry name" value="HTH_LACI_1"/>
    <property type="match status" value="1"/>
</dbReference>
<dbReference type="InterPro" id="IPR000843">
    <property type="entry name" value="HTH_LacI"/>
</dbReference>
<dbReference type="GO" id="GO:0000976">
    <property type="term" value="F:transcription cis-regulatory region binding"/>
    <property type="evidence" value="ECO:0007669"/>
    <property type="project" value="TreeGrafter"/>
</dbReference>
<accession>A0A511MZT9</accession>
<dbReference type="InterPro" id="IPR028082">
    <property type="entry name" value="Peripla_BP_I"/>
</dbReference>
<keyword evidence="1" id="KW-0805">Transcription regulation</keyword>
<evidence type="ECO:0000259" key="4">
    <source>
        <dbReference type="PROSITE" id="PS50932"/>
    </source>
</evidence>
<evidence type="ECO:0000256" key="3">
    <source>
        <dbReference type="ARBA" id="ARBA00023163"/>
    </source>
</evidence>
<dbReference type="InterPro" id="IPR010982">
    <property type="entry name" value="Lambda_DNA-bd_dom_sf"/>
</dbReference>
<keyword evidence="3" id="KW-0804">Transcription</keyword>
<feature type="domain" description="HTH lacI-type" evidence="4">
    <location>
        <begin position="3"/>
        <end position="51"/>
    </location>
</feature>
<gene>
    <name evidence="6" type="primary">degA</name>
    <name evidence="6" type="ORF">DC3_17700</name>
</gene>
<dbReference type="InterPro" id="IPR001387">
    <property type="entry name" value="Cro/C1-type_HTH"/>
</dbReference>
<dbReference type="Proteomes" id="UP000321306">
    <property type="component" value="Unassembled WGS sequence"/>
</dbReference>
<dbReference type="Pfam" id="PF00356">
    <property type="entry name" value="LacI"/>
    <property type="match status" value="1"/>
</dbReference>